<gene>
    <name evidence="1" type="ORF">DTL3_0445</name>
</gene>
<keyword evidence="2" id="KW-1185">Reference proteome</keyword>
<dbReference type="HOGENOM" id="CLU_148086_0_0_0"/>
<dbReference type="KEGG" id="dtn:DTL3_0445"/>
<dbReference type="STRING" id="1006576.DTL3_0445"/>
<dbReference type="AlphaFoldDB" id="A0A0C7NIN8"/>
<dbReference type="Pfam" id="PF07892">
    <property type="entry name" value="DUF1667"/>
    <property type="match status" value="1"/>
</dbReference>
<evidence type="ECO:0008006" key="3">
    <source>
        <dbReference type="Google" id="ProtNLM"/>
    </source>
</evidence>
<dbReference type="Gene3D" id="3.10.530.10">
    <property type="entry name" value="CPE0013-like"/>
    <property type="match status" value="1"/>
</dbReference>
<dbReference type="InterPro" id="IPR036593">
    <property type="entry name" value="CPE0013-like_sf"/>
</dbReference>
<evidence type="ECO:0000313" key="2">
    <source>
        <dbReference type="Proteomes" id="UP000032809"/>
    </source>
</evidence>
<protein>
    <recommendedName>
        <fullName evidence="3">Molybdopterin oxidoreductase</fullName>
    </recommendedName>
</protein>
<dbReference type="Proteomes" id="UP000032809">
    <property type="component" value="Chromosome I"/>
</dbReference>
<dbReference type="InterPro" id="IPR012460">
    <property type="entry name" value="DUF1667"/>
</dbReference>
<organism evidence="1 2">
    <name type="scientific">Defluviitoga tunisiensis</name>
    <dbReference type="NCBI Taxonomy" id="1006576"/>
    <lineage>
        <taxon>Bacteria</taxon>
        <taxon>Thermotogati</taxon>
        <taxon>Thermotogota</taxon>
        <taxon>Thermotogae</taxon>
        <taxon>Petrotogales</taxon>
        <taxon>Petrotogaceae</taxon>
        <taxon>Defluviitoga</taxon>
    </lineage>
</organism>
<dbReference type="EMBL" id="LN824141">
    <property type="protein sequence ID" value="CEP77771.1"/>
    <property type="molecule type" value="Genomic_DNA"/>
</dbReference>
<reference evidence="2" key="1">
    <citation type="submission" date="2014-11" db="EMBL/GenBank/DDBJ databases">
        <authorList>
            <person name="Wibberg D."/>
        </authorList>
    </citation>
    <scope>NUCLEOTIDE SEQUENCE [LARGE SCALE GENOMIC DNA]</scope>
    <source>
        <strain evidence="2">L3</strain>
    </source>
</reference>
<dbReference type="PANTHER" id="PTHR39450:SF1">
    <property type="entry name" value="DUF1667 DOMAIN-CONTAINING PROTEIN"/>
    <property type="match status" value="1"/>
</dbReference>
<accession>A0A0C7NIN8</accession>
<dbReference type="SUPFAM" id="SSF160148">
    <property type="entry name" value="CPE0013-like"/>
    <property type="match status" value="1"/>
</dbReference>
<evidence type="ECO:0000313" key="1">
    <source>
        <dbReference type="EMBL" id="CEP77771.1"/>
    </source>
</evidence>
<sequence>MELVNHKKKKIVCVNCPLGCKINVIYADADEIEIFEAKGNRCKRGLEYVKQELTDPLRVVVTSVKVENGEVPLASVRSTKPVPLRLMNDIMEILKNTKVTAPVKRGDIIISNILDTGSDIIITRSVNKIN</sequence>
<name>A0A0C7NIN8_DEFTU</name>
<dbReference type="OrthoDB" id="9811531at2"/>
<dbReference type="PANTHER" id="PTHR39450">
    <property type="entry name" value="MOLYBDOPTERIN OXIDOREDUCTASE, 4FE-4S CLUSTER-BINDING SUBUNIT"/>
    <property type="match status" value="1"/>
</dbReference>
<proteinExistence type="predicted"/>
<dbReference type="RefSeq" id="WP_045087336.1">
    <property type="nucleotide sequence ID" value="NZ_LN824141.1"/>
</dbReference>